<dbReference type="PANTHER" id="PTHR43861">
    <property type="entry name" value="TRANS-ACONITATE 2-METHYLTRANSFERASE-RELATED"/>
    <property type="match status" value="1"/>
</dbReference>
<name>A0A7C0V9C0_UNCW3</name>
<feature type="domain" description="Methyltransferase" evidence="2">
    <location>
        <begin position="45"/>
        <end position="112"/>
    </location>
</feature>
<dbReference type="EMBL" id="DQWE01000017">
    <property type="protein sequence ID" value="HDI82227.1"/>
    <property type="molecule type" value="Genomic_DNA"/>
</dbReference>
<comment type="caution">
    <text evidence="3">The sequence shown here is derived from an EMBL/GenBank/DDBJ whole genome shotgun (WGS) entry which is preliminary data.</text>
</comment>
<dbReference type="Gene3D" id="3.40.50.150">
    <property type="entry name" value="Vaccinia Virus protein VP39"/>
    <property type="match status" value="1"/>
</dbReference>
<evidence type="ECO:0000313" key="3">
    <source>
        <dbReference type="EMBL" id="HDI82227.1"/>
    </source>
</evidence>
<dbReference type="GO" id="GO:0008168">
    <property type="term" value="F:methyltransferase activity"/>
    <property type="evidence" value="ECO:0007669"/>
    <property type="project" value="UniProtKB-KW"/>
</dbReference>
<dbReference type="AlphaFoldDB" id="A0A7C0V9C0"/>
<dbReference type="InterPro" id="IPR041698">
    <property type="entry name" value="Methyltransf_25"/>
</dbReference>
<dbReference type="Proteomes" id="UP000885847">
    <property type="component" value="Unassembled WGS sequence"/>
</dbReference>
<dbReference type="CDD" id="cd02440">
    <property type="entry name" value="AdoMet_MTases"/>
    <property type="match status" value="1"/>
</dbReference>
<dbReference type="GO" id="GO:0032259">
    <property type="term" value="P:methylation"/>
    <property type="evidence" value="ECO:0007669"/>
    <property type="project" value="UniProtKB-KW"/>
</dbReference>
<accession>A0A7C0V9C0</accession>
<dbReference type="SUPFAM" id="SSF53335">
    <property type="entry name" value="S-adenosyl-L-methionine-dependent methyltransferases"/>
    <property type="match status" value="1"/>
</dbReference>
<protein>
    <submittedName>
        <fullName evidence="3">Class I SAM-dependent methyltransferase</fullName>
    </submittedName>
</protein>
<gene>
    <name evidence="3" type="ORF">ENF18_00365</name>
</gene>
<keyword evidence="1" id="KW-0808">Transferase</keyword>
<dbReference type="Pfam" id="PF13649">
    <property type="entry name" value="Methyltransf_25"/>
    <property type="match status" value="1"/>
</dbReference>
<keyword evidence="3" id="KW-0489">Methyltransferase</keyword>
<evidence type="ECO:0000259" key="2">
    <source>
        <dbReference type="Pfam" id="PF13649"/>
    </source>
</evidence>
<organism evidence="3">
    <name type="scientific">candidate division WOR-3 bacterium</name>
    <dbReference type="NCBI Taxonomy" id="2052148"/>
    <lineage>
        <taxon>Bacteria</taxon>
        <taxon>Bacteria division WOR-3</taxon>
    </lineage>
</organism>
<proteinExistence type="predicted"/>
<reference evidence="3" key="1">
    <citation type="journal article" date="2020" name="mSystems">
        <title>Genome- and Community-Level Interaction Insights into Carbon Utilization and Element Cycling Functions of Hydrothermarchaeota in Hydrothermal Sediment.</title>
        <authorList>
            <person name="Zhou Z."/>
            <person name="Liu Y."/>
            <person name="Xu W."/>
            <person name="Pan J."/>
            <person name="Luo Z.H."/>
            <person name="Li M."/>
        </authorList>
    </citation>
    <scope>NUCLEOTIDE SEQUENCE [LARGE SCALE GENOMIC DNA]</scope>
    <source>
        <strain evidence="3">HyVt-102</strain>
    </source>
</reference>
<sequence>MRESPWNDRNYIEEYLLHNRKYDSVTGEEVDYLIKRFNLKKGMRVLDLGCGYGRHSIEFAKRGMRVTGVDISEEFIRMAGQKSQGLDIEWINEDVMVWKARKKFDLVINMYTSILGEVGGVERDIMFLKKIRDALDTKGHFVITTLNAYRQAWMGNEKFNPVKSEIIWRWAGKGKIYQAPVRLYTPMELFHMCKAAGLEITHVYGGDRPGDIVKEYSFNVKHIEIILFGAGYYY</sequence>
<dbReference type="InterPro" id="IPR029063">
    <property type="entry name" value="SAM-dependent_MTases_sf"/>
</dbReference>
<evidence type="ECO:0000256" key="1">
    <source>
        <dbReference type="ARBA" id="ARBA00022679"/>
    </source>
</evidence>
<dbReference type="Gene3D" id="2.20.25.110">
    <property type="entry name" value="S-adenosyl-L-methionine-dependent methyltransferases"/>
    <property type="match status" value="1"/>
</dbReference>